<accession>A0A564VXG3</accession>
<protein>
    <recommendedName>
        <fullName evidence="1">Phosphodiester glycosidase domain-containing protein</fullName>
    </recommendedName>
</protein>
<name>A0A564VXG3_9FIRM</name>
<dbReference type="PANTHER" id="PTHR40446">
    <property type="entry name" value="N-ACETYLGLUCOSAMINE-1-PHOSPHODIESTER ALPHA-N-ACETYLGLUCOSAMINIDASE"/>
    <property type="match status" value="1"/>
</dbReference>
<sequence>MTYILKSKDGKLICRPVNYAATDEQVYKQLIKLAAAGKLSYTPRDLLVNAITVEYGRLNGSSYYLARIPQYDLAGNKVTPRVAITSQDGSTDGQKYSALDYARRENTAFCLNASLFNTKTLKAEGQLVINGVDMTTYKTDSSGNLYPWMDDDMGTAISNTECYPLCIDAAGRLSTPYTNRKADGARPAALISSGYKYAVTAWGTIIDNYKNTSTDTWNEIVHKGKYVRQVIGQYQNGDYVVCSFDGIKGSITTNEAGIDYDDVANLLISKGVRFAYSLDGGGSCETVLRERQINPIFEGTTGRKVPTVIYFASG</sequence>
<dbReference type="InterPro" id="IPR018711">
    <property type="entry name" value="NAGPA"/>
</dbReference>
<keyword evidence="3" id="KW-1185">Reference proteome</keyword>
<dbReference type="Pfam" id="PF09992">
    <property type="entry name" value="NAGPA"/>
    <property type="match status" value="1"/>
</dbReference>
<gene>
    <name evidence="2" type="ORF">RSSSTS7063_03126</name>
</gene>
<dbReference type="AlphaFoldDB" id="A0A564VXG3"/>
<feature type="domain" description="Phosphodiester glycosidase" evidence="1">
    <location>
        <begin position="163"/>
        <end position="311"/>
    </location>
</feature>
<evidence type="ECO:0000313" key="2">
    <source>
        <dbReference type="EMBL" id="VUX37331.1"/>
    </source>
</evidence>
<evidence type="ECO:0000259" key="1">
    <source>
        <dbReference type="Pfam" id="PF09992"/>
    </source>
</evidence>
<reference evidence="2 3" key="1">
    <citation type="submission" date="2019-07" db="EMBL/GenBank/DDBJ databases">
        <authorList>
            <person name="Hibberd C M."/>
            <person name="Gehrig L. J."/>
            <person name="Chang H.-W."/>
            <person name="Venkatesh S."/>
        </authorList>
    </citation>
    <scope>NUCLEOTIDE SEQUENCE [LARGE SCALE GENOMIC DNA]</scope>
    <source>
        <strain evidence="2">Blautia_luti_SSTS_Bg7063</strain>
    </source>
</reference>
<dbReference type="PANTHER" id="PTHR40446:SF2">
    <property type="entry name" value="N-ACETYLGLUCOSAMINE-1-PHOSPHODIESTER ALPHA-N-ACETYLGLUCOSAMINIDASE"/>
    <property type="match status" value="1"/>
</dbReference>
<organism evidence="2 3">
    <name type="scientific">Blautia luti</name>
    <dbReference type="NCBI Taxonomy" id="89014"/>
    <lineage>
        <taxon>Bacteria</taxon>
        <taxon>Bacillati</taxon>
        <taxon>Bacillota</taxon>
        <taxon>Clostridia</taxon>
        <taxon>Lachnospirales</taxon>
        <taxon>Lachnospiraceae</taxon>
        <taxon>Blautia</taxon>
    </lineage>
</organism>
<evidence type="ECO:0000313" key="3">
    <source>
        <dbReference type="Proteomes" id="UP000408482"/>
    </source>
</evidence>
<dbReference type="RefSeq" id="WP_144093662.1">
    <property type="nucleotide sequence ID" value="NZ_CABHMX010000018.1"/>
</dbReference>
<dbReference type="EMBL" id="CABHNW010000073">
    <property type="protein sequence ID" value="VUX37331.1"/>
    <property type="molecule type" value="Genomic_DNA"/>
</dbReference>
<proteinExistence type="predicted"/>
<dbReference type="Proteomes" id="UP000408482">
    <property type="component" value="Unassembled WGS sequence"/>
</dbReference>